<evidence type="ECO:0000313" key="3">
    <source>
        <dbReference type="EMBL" id="KAH7436292.1"/>
    </source>
</evidence>
<evidence type="ECO:0008006" key="6">
    <source>
        <dbReference type="Google" id="ProtNLM"/>
    </source>
</evidence>
<organism evidence="4 5">
    <name type="scientific">Ceratopteris richardii</name>
    <name type="common">Triangle waterfern</name>
    <dbReference type="NCBI Taxonomy" id="49495"/>
    <lineage>
        <taxon>Eukaryota</taxon>
        <taxon>Viridiplantae</taxon>
        <taxon>Streptophyta</taxon>
        <taxon>Embryophyta</taxon>
        <taxon>Tracheophyta</taxon>
        <taxon>Polypodiopsida</taxon>
        <taxon>Polypodiidae</taxon>
        <taxon>Polypodiales</taxon>
        <taxon>Pteridineae</taxon>
        <taxon>Pteridaceae</taxon>
        <taxon>Parkerioideae</taxon>
        <taxon>Ceratopteris</taxon>
    </lineage>
</organism>
<dbReference type="Gene3D" id="3.40.50.300">
    <property type="entry name" value="P-loop containing nucleotide triphosphate hydrolases"/>
    <property type="match status" value="1"/>
</dbReference>
<protein>
    <recommendedName>
        <fullName evidence="6">Sulfotransferase</fullName>
    </recommendedName>
</protein>
<accession>A0A8T2UW34</accession>
<feature type="transmembrane region" description="Helical" evidence="2">
    <location>
        <begin position="271"/>
        <end position="290"/>
    </location>
</feature>
<evidence type="ECO:0000313" key="5">
    <source>
        <dbReference type="Proteomes" id="UP000825935"/>
    </source>
</evidence>
<dbReference type="Proteomes" id="UP000825935">
    <property type="component" value="Chromosome 5"/>
</dbReference>
<dbReference type="InterPro" id="IPR040632">
    <property type="entry name" value="Sulfotransfer_4"/>
</dbReference>
<evidence type="ECO:0000256" key="1">
    <source>
        <dbReference type="ARBA" id="ARBA00022528"/>
    </source>
</evidence>
<keyword evidence="2" id="KW-0472">Membrane</keyword>
<dbReference type="Pfam" id="PF17784">
    <property type="entry name" value="Sulfotransfer_4"/>
    <property type="match status" value="1"/>
</dbReference>
<evidence type="ECO:0000256" key="2">
    <source>
        <dbReference type="SAM" id="Phobius"/>
    </source>
</evidence>
<sequence>MHQIIAWLLQASVLALTGLVLGRWACPLTAGWVTYFLLFRPSLKRQRKEIHGEKKGLRVILCGFSRTGTMSLMTALDMLGFPCFHGSHLAKPSTGHLFLRAFKYGNPKDWNNLLDGYAAIADFPAVCSYQELMKIYPDAKVILNIRDPDRWYNSFSETIPKNTHGSERNIIFKLLTPLLAHYVQVGFYDKFLCSKPQDREICVRAFQKHISEVIQHVSPANLLIYDIEKEKGWNSLCAFLNVSIPDIPFPRVNERKAFETLVNSIATVHSIVLLLYIACFISILLCIIVYM</sequence>
<keyword evidence="2" id="KW-0812">Transmembrane</keyword>
<dbReference type="PANTHER" id="PTHR36978">
    <property type="entry name" value="P-LOOP CONTAINING NUCLEOTIDE TRIPHOSPHATE HYDROLASE"/>
    <property type="match status" value="1"/>
</dbReference>
<dbReference type="InterPro" id="IPR027417">
    <property type="entry name" value="P-loop_NTPase"/>
</dbReference>
<gene>
    <name evidence="3" type="ORF">KP509_05G011900</name>
    <name evidence="4" type="ORF">KP509_05G012000</name>
</gene>
<dbReference type="EMBL" id="CM035410">
    <property type="protein sequence ID" value="KAH7436301.1"/>
    <property type="molecule type" value="Genomic_DNA"/>
</dbReference>
<evidence type="ECO:0000313" key="4">
    <source>
        <dbReference type="EMBL" id="KAH7436299.1"/>
    </source>
</evidence>
<dbReference type="OrthoDB" id="1925714at2759"/>
<keyword evidence="1" id="KW-0934">Plastid</keyword>
<keyword evidence="5" id="KW-1185">Reference proteome</keyword>
<proteinExistence type="predicted"/>
<keyword evidence="1" id="KW-0150">Chloroplast</keyword>
<dbReference type="EMBL" id="CM035410">
    <property type="protein sequence ID" value="KAH7436292.1"/>
    <property type="molecule type" value="Genomic_DNA"/>
</dbReference>
<dbReference type="EMBL" id="CM035410">
    <property type="protein sequence ID" value="KAH7436299.1"/>
    <property type="molecule type" value="Genomic_DNA"/>
</dbReference>
<dbReference type="AlphaFoldDB" id="A0A8T2UW34"/>
<comment type="caution">
    <text evidence="4">The sequence shown here is derived from an EMBL/GenBank/DDBJ whole genome shotgun (WGS) entry which is preliminary data.</text>
</comment>
<keyword evidence="2" id="KW-1133">Transmembrane helix</keyword>
<dbReference type="SUPFAM" id="SSF52540">
    <property type="entry name" value="P-loop containing nucleoside triphosphate hydrolases"/>
    <property type="match status" value="1"/>
</dbReference>
<dbReference type="PANTHER" id="PTHR36978:SF4">
    <property type="entry name" value="P-LOOP CONTAINING NUCLEOSIDE TRIPHOSPHATE HYDROLASE PROTEIN"/>
    <property type="match status" value="1"/>
</dbReference>
<reference evidence="4" key="1">
    <citation type="submission" date="2021-08" db="EMBL/GenBank/DDBJ databases">
        <title>WGS assembly of Ceratopteris richardii.</title>
        <authorList>
            <person name="Marchant D.B."/>
            <person name="Chen G."/>
            <person name="Jenkins J."/>
            <person name="Shu S."/>
            <person name="Leebens-Mack J."/>
            <person name="Grimwood J."/>
            <person name="Schmutz J."/>
            <person name="Soltis P."/>
            <person name="Soltis D."/>
            <person name="Chen Z.-H."/>
        </authorList>
    </citation>
    <scope>NUCLEOTIDE SEQUENCE</scope>
    <source>
        <strain evidence="4">Whitten #5841</strain>
        <tissue evidence="4">Leaf</tissue>
    </source>
</reference>
<name>A0A8T2UW34_CERRI</name>